<dbReference type="AlphaFoldDB" id="A0A8I5T5P9"/>
<proteinExistence type="predicted"/>
<evidence type="ECO:0000313" key="1">
    <source>
        <dbReference type="Ensembl" id="ENSPPYP00000025548.1"/>
    </source>
</evidence>
<reference evidence="1" key="3">
    <citation type="submission" date="2025-09" db="UniProtKB">
        <authorList>
            <consortium name="Ensembl"/>
        </authorList>
    </citation>
    <scope>IDENTIFICATION</scope>
</reference>
<reference evidence="1 2" key="1">
    <citation type="submission" date="2008-02" db="EMBL/GenBank/DDBJ databases">
        <title>A 6x draft sequence assembly of the Pongo pygmaeus abelii genome.</title>
        <authorList>
            <person name="Wilson R.K."/>
            <person name="Mardis E."/>
        </authorList>
    </citation>
    <scope>NUCLEOTIDE SEQUENCE [LARGE SCALE GENOMIC DNA]</scope>
</reference>
<evidence type="ECO:0000313" key="2">
    <source>
        <dbReference type="Proteomes" id="UP000001595"/>
    </source>
</evidence>
<organism evidence="1 2">
    <name type="scientific">Pongo abelii</name>
    <name type="common">Sumatran orangutan</name>
    <name type="synonym">Pongo pygmaeus abelii</name>
    <dbReference type="NCBI Taxonomy" id="9601"/>
    <lineage>
        <taxon>Eukaryota</taxon>
        <taxon>Metazoa</taxon>
        <taxon>Chordata</taxon>
        <taxon>Craniata</taxon>
        <taxon>Vertebrata</taxon>
        <taxon>Euteleostomi</taxon>
        <taxon>Mammalia</taxon>
        <taxon>Eutheria</taxon>
        <taxon>Euarchontoglires</taxon>
        <taxon>Primates</taxon>
        <taxon>Haplorrhini</taxon>
        <taxon>Catarrhini</taxon>
        <taxon>Hominidae</taxon>
        <taxon>Pongo</taxon>
    </lineage>
</organism>
<keyword evidence="2" id="KW-1185">Reference proteome</keyword>
<reference evidence="1" key="2">
    <citation type="submission" date="2025-08" db="UniProtKB">
        <authorList>
            <consortium name="Ensembl"/>
        </authorList>
    </citation>
    <scope>IDENTIFICATION</scope>
</reference>
<dbReference type="Ensembl" id="ENSPPYT00000060658.1">
    <property type="protein sequence ID" value="ENSPPYP00000025548.1"/>
    <property type="gene ID" value="ENSPPYG00000031472.1"/>
</dbReference>
<dbReference type="GeneTree" id="ENSGT01130000278374"/>
<accession>A0A8I5T5P9</accession>
<dbReference type="Proteomes" id="UP000001595">
    <property type="component" value="Chromosome X"/>
</dbReference>
<name>A0A8I5T5P9_PONAB</name>
<sequence length="156" mass="17955">MTSLGAEPIRPWDSRKERECQAVTVYPLVQIFLQKKPEWSHRLPQSCCFTEVGWSQHVMDKELPKGSPREPALNIKKSDKSFKRKKPTENVLIFLINRQLAGTEVTSTCQDGYGCCHKATPGWTWPWTKSHVAYMLKPTQIFEKLNIIRTINSSHA</sequence>
<dbReference type="OMA" id="RECQAVT"/>
<protein>
    <submittedName>
        <fullName evidence="1">Uncharacterized protein</fullName>
    </submittedName>
</protein>